<dbReference type="Proteomes" id="UP000265520">
    <property type="component" value="Unassembled WGS sequence"/>
</dbReference>
<evidence type="ECO:0000313" key="2">
    <source>
        <dbReference type="Proteomes" id="UP000265520"/>
    </source>
</evidence>
<keyword evidence="2" id="KW-1185">Reference proteome</keyword>
<name>A0A392LYB8_9FABA</name>
<evidence type="ECO:0000313" key="1">
    <source>
        <dbReference type="EMBL" id="MCH79961.1"/>
    </source>
</evidence>
<dbReference type="AlphaFoldDB" id="A0A392LYB8"/>
<protein>
    <submittedName>
        <fullName evidence="1">Lipoxygenase</fullName>
    </submittedName>
</protein>
<sequence>MSIIDRGHKLKGIVVLMHKNALDFNDVGDAADNEGDTVPPSFLDTSVALKLISASKAD</sequence>
<gene>
    <name evidence="1" type="ORF">A2U01_0000723</name>
</gene>
<reference evidence="1 2" key="1">
    <citation type="journal article" date="2018" name="Front. Plant Sci.">
        <title>Red Clover (Trifolium pratense) and Zigzag Clover (T. medium) - A Picture of Genomic Similarities and Differences.</title>
        <authorList>
            <person name="Dluhosova J."/>
            <person name="Istvanek J."/>
            <person name="Nedelnik J."/>
            <person name="Repkova J."/>
        </authorList>
    </citation>
    <scope>NUCLEOTIDE SEQUENCE [LARGE SCALE GENOMIC DNA]</scope>
    <source>
        <strain evidence="2">cv. 10/8</strain>
        <tissue evidence="1">Leaf</tissue>
    </source>
</reference>
<proteinExistence type="predicted"/>
<organism evidence="1 2">
    <name type="scientific">Trifolium medium</name>
    <dbReference type="NCBI Taxonomy" id="97028"/>
    <lineage>
        <taxon>Eukaryota</taxon>
        <taxon>Viridiplantae</taxon>
        <taxon>Streptophyta</taxon>
        <taxon>Embryophyta</taxon>
        <taxon>Tracheophyta</taxon>
        <taxon>Spermatophyta</taxon>
        <taxon>Magnoliopsida</taxon>
        <taxon>eudicotyledons</taxon>
        <taxon>Gunneridae</taxon>
        <taxon>Pentapetalae</taxon>
        <taxon>rosids</taxon>
        <taxon>fabids</taxon>
        <taxon>Fabales</taxon>
        <taxon>Fabaceae</taxon>
        <taxon>Papilionoideae</taxon>
        <taxon>50 kb inversion clade</taxon>
        <taxon>NPAAA clade</taxon>
        <taxon>Hologalegina</taxon>
        <taxon>IRL clade</taxon>
        <taxon>Trifolieae</taxon>
        <taxon>Trifolium</taxon>
    </lineage>
</organism>
<accession>A0A392LYB8</accession>
<dbReference type="EMBL" id="LXQA010000537">
    <property type="protein sequence ID" value="MCH79961.1"/>
    <property type="molecule type" value="Genomic_DNA"/>
</dbReference>
<feature type="non-terminal residue" evidence="1">
    <location>
        <position position="58"/>
    </location>
</feature>
<comment type="caution">
    <text evidence="1">The sequence shown here is derived from an EMBL/GenBank/DDBJ whole genome shotgun (WGS) entry which is preliminary data.</text>
</comment>
<dbReference type="Gene3D" id="2.60.60.20">
    <property type="entry name" value="PLAT/LH2 domain"/>
    <property type="match status" value="1"/>
</dbReference>